<dbReference type="OrthoDB" id="977752at2"/>
<organism evidence="6 7">
    <name type="scientific">Nonlabens ponticola</name>
    <dbReference type="NCBI Taxonomy" id="2496866"/>
    <lineage>
        <taxon>Bacteria</taxon>
        <taxon>Pseudomonadati</taxon>
        <taxon>Bacteroidota</taxon>
        <taxon>Flavobacteriia</taxon>
        <taxon>Flavobacteriales</taxon>
        <taxon>Flavobacteriaceae</taxon>
        <taxon>Nonlabens</taxon>
    </lineage>
</organism>
<dbReference type="Proteomes" id="UP000279600">
    <property type="component" value="Chromosome"/>
</dbReference>
<sequence>MQVRFYKYGCFFLLLIILTSCGSKKIPTTREDQRTTRPQPRVVKETEEKVTQEIKPVFKDQVSAYIDEFAQDAMEEMALYKIPASITLAQGILESGSGKGRLAVEANNHFGVKCHKGWTGGRIYHDDDAAQECFRKYKDASYSYRDHSLFLTQRKQYSKLFELDLDDYKAWARGLRAAGYATDIRYPQKLISLIERYQLDRYDDEVLGNTNVRTQPAAMVADQLNYTIKAGDTLYGLSKKFNTSVNRIKIINGLKSNEIAVGATILIEPDSK</sequence>
<dbReference type="Gene3D" id="3.10.350.10">
    <property type="entry name" value="LysM domain"/>
    <property type="match status" value="1"/>
</dbReference>
<dbReference type="Gene3D" id="1.10.530.10">
    <property type="match status" value="1"/>
</dbReference>
<dbReference type="PROSITE" id="PS51257">
    <property type="entry name" value="PROKAR_LIPOPROTEIN"/>
    <property type="match status" value="1"/>
</dbReference>
<dbReference type="PROSITE" id="PS51782">
    <property type="entry name" value="LYSM"/>
    <property type="match status" value="1"/>
</dbReference>
<dbReference type="SUPFAM" id="SSF54106">
    <property type="entry name" value="LysM domain"/>
    <property type="match status" value="1"/>
</dbReference>
<dbReference type="SMART" id="SM00047">
    <property type="entry name" value="LYZ2"/>
    <property type="match status" value="1"/>
</dbReference>
<dbReference type="Pfam" id="PF01476">
    <property type="entry name" value="LysM"/>
    <property type="match status" value="1"/>
</dbReference>
<dbReference type="EMBL" id="CP034549">
    <property type="protein sequence ID" value="AZQ43821.1"/>
    <property type="molecule type" value="Genomic_DNA"/>
</dbReference>
<keyword evidence="3" id="KW-0378">Hydrolase</keyword>
<evidence type="ECO:0000256" key="4">
    <source>
        <dbReference type="ARBA" id="ARBA00032108"/>
    </source>
</evidence>
<dbReference type="InterPro" id="IPR051056">
    <property type="entry name" value="Glycosyl_Hydrolase_73"/>
</dbReference>
<evidence type="ECO:0000313" key="6">
    <source>
        <dbReference type="EMBL" id="AZQ43821.1"/>
    </source>
</evidence>
<dbReference type="InterPro" id="IPR002901">
    <property type="entry name" value="MGlyc_endo_b_GlcNAc-like_dom"/>
</dbReference>
<dbReference type="Pfam" id="PF01832">
    <property type="entry name" value="Glucosaminidase"/>
    <property type="match status" value="1"/>
</dbReference>
<proteinExistence type="predicted"/>
<dbReference type="InterPro" id="IPR018392">
    <property type="entry name" value="LysM"/>
</dbReference>
<accession>A0A3S9MX57</accession>
<dbReference type="GO" id="GO:0031640">
    <property type="term" value="P:killing of cells of another organism"/>
    <property type="evidence" value="ECO:0007669"/>
    <property type="project" value="UniProtKB-KW"/>
</dbReference>
<evidence type="ECO:0000259" key="5">
    <source>
        <dbReference type="PROSITE" id="PS51782"/>
    </source>
</evidence>
<dbReference type="CDD" id="cd00118">
    <property type="entry name" value="LysM"/>
    <property type="match status" value="1"/>
</dbReference>
<reference evidence="6 7" key="1">
    <citation type="submission" date="2018-12" db="EMBL/GenBank/DDBJ databases">
        <title>Complete genome of Nonlabens sp. MJ115.</title>
        <authorList>
            <person name="Choi H.S."/>
            <person name="Jung J."/>
        </authorList>
    </citation>
    <scope>NUCLEOTIDE SEQUENCE [LARGE SCALE GENOMIC DNA]</scope>
    <source>
        <strain evidence="6 7">MJ115</strain>
    </source>
</reference>
<dbReference type="GO" id="GO:0004040">
    <property type="term" value="F:amidase activity"/>
    <property type="evidence" value="ECO:0007669"/>
    <property type="project" value="InterPro"/>
</dbReference>
<feature type="domain" description="LysM" evidence="5">
    <location>
        <begin position="224"/>
        <end position="267"/>
    </location>
</feature>
<name>A0A3S9MX57_9FLAO</name>
<keyword evidence="2" id="KW-0081">Bacteriolytic enzyme</keyword>
<evidence type="ECO:0000313" key="7">
    <source>
        <dbReference type="Proteomes" id="UP000279600"/>
    </source>
</evidence>
<dbReference type="RefSeq" id="WP_126446644.1">
    <property type="nucleotide sequence ID" value="NZ_CP034549.1"/>
</dbReference>
<dbReference type="AlphaFoldDB" id="A0A3S9MX57"/>
<evidence type="ECO:0000256" key="2">
    <source>
        <dbReference type="ARBA" id="ARBA00022638"/>
    </source>
</evidence>
<evidence type="ECO:0000256" key="1">
    <source>
        <dbReference type="ARBA" id="ARBA00022529"/>
    </source>
</evidence>
<protein>
    <recommendedName>
        <fullName evidence="4">Peptidoglycan hydrolase</fullName>
    </recommendedName>
</protein>
<dbReference type="InterPro" id="IPR036779">
    <property type="entry name" value="LysM_dom_sf"/>
</dbReference>
<keyword evidence="7" id="KW-1185">Reference proteome</keyword>
<evidence type="ECO:0000256" key="3">
    <source>
        <dbReference type="ARBA" id="ARBA00022801"/>
    </source>
</evidence>
<dbReference type="KEGG" id="noj:EJ995_06105"/>
<dbReference type="GO" id="GO:0042742">
    <property type="term" value="P:defense response to bacterium"/>
    <property type="evidence" value="ECO:0007669"/>
    <property type="project" value="UniProtKB-KW"/>
</dbReference>
<gene>
    <name evidence="6" type="ORF">EJ995_06105</name>
</gene>
<keyword evidence="1" id="KW-0929">Antimicrobial</keyword>
<dbReference type="PANTHER" id="PTHR33308">
    <property type="entry name" value="PEPTIDOGLYCAN HYDROLASE FLGJ"/>
    <property type="match status" value="1"/>
</dbReference>
<dbReference type="SMART" id="SM00257">
    <property type="entry name" value="LysM"/>
    <property type="match status" value="1"/>
</dbReference>
<dbReference type="PANTHER" id="PTHR33308:SF9">
    <property type="entry name" value="PEPTIDOGLYCAN HYDROLASE FLGJ"/>
    <property type="match status" value="1"/>
</dbReference>